<sequence length="195" mass="22948">MKKLILLAFALLLIFQNAYAQNSDNRYYSKDFKWSIEIPKDYVKVSEEEWAKSQEKGEKAIEKTTGQNIINESKTLFVYKADDMHFIEANYQPYDTAIDGDYLENTKQVNNTLYQTFKENIPNAKIDTETSSETINGLLFHTFEIKIHLPNNLTLYAIMYSRLFDKKEFTVNIMYLNPERGEEMINAWKNSTFEK</sequence>
<reference evidence="1" key="1">
    <citation type="submission" date="2019-08" db="EMBL/GenBank/DDBJ databases">
        <authorList>
            <person name="Kucharzyk K."/>
            <person name="Murdoch R.W."/>
            <person name="Higgins S."/>
            <person name="Loffler F."/>
        </authorList>
    </citation>
    <scope>NUCLEOTIDE SEQUENCE</scope>
</reference>
<gene>
    <name evidence="1" type="ORF">SDC9_01079</name>
</gene>
<evidence type="ECO:0000313" key="1">
    <source>
        <dbReference type="EMBL" id="MPL55601.1"/>
    </source>
</evidence>
<protein>
    <recommendedName>
        <fullName evidence="2">PsbP C-terminal domain-containing protein</fullName>
    </recommendedName>
</protein>
<dbReference type="AlphaFoldDB" id="A0A644SP99"/>
<organism evidence="1">
    <name type="scientific">bioreactor metagenome</name>
    <dbReference type="NCBI Taxonomy" id="1076179"/>
    <lineage>
        <taxon>unclassified sequences</taxon>
        <taxon>metagenomes</taxon>
        <taxon>ecological metagenomes</taxon>
    </lineage>
</organism>
<dbReference type="EMBL" id="VSSQ01000002">
    <property type="protein sequence ID" value="MPL55601.1"/>
    <property type="molecule type" value="Genomic_DNA"/>
</dbReference>
<name>A0A644SP99_9ZZZZ</name>
<comment type="caution">
    <text evidence="1">The sequence shown here is derived from an EMBL/GenBank/DDBJ whole genome shotgun (WGS) entry which is preliminary data.</text>
</comment>
<evidence type="ECO:0008006" key="2">
    <source>
        <dbReference type="Google" id="ProtNLM"/>
    </source>
</evidence>
<proteinExistence type="predicted"/>
<accession>A0A644SP99</accession>